<keyword evidence="3" id="KW-1185">Reference proteome</keyword>
<dbReference type="AlphaFoldDB" id="A0A2I0K5G5"/>
<reference evidence="2 3" key="1">
    <citation type="submission" date="2017-11" db="EMBL/GenBank/DDBJ databases">
        <title>De-novo sequencing of pomegranate (Punica granatum L.) genome.</title>
        <authorList>
            <person name="Akparov Z."/>
            <person name="Amiraslanov A."/>
            <person name="Hajiyeva S."/>
            <person name="Abbasov M."/>
            <person name="Kaur K."/>
            <person name="Hamwieh A."/>
            <person name="Solovyev V."/>
            <person name="Salamov A."/>
            <person name="Braich B."/>
            <person name="Kosarev P."/>
            <person name="Mahmoud A."/>
            <person name="Hajiyev E."/>
            <person name="Babayeva S."/>
            <person name="Izzatullayeva V."/>
            <person name="Mammadov A."/>
            <person name="Mammadov A."/>
            <person name="Sharifova S."/>
            <person name="Ojaghi J."/>
            <person name="Eynullazada K."/>
            <person name="Bayramov B."/>
            <person name="Abdulazimova A."/>
            <person name="Shahmuradov I."/>
        </authorList>
    </citation>
    <scope>NUCLEOTIDE SEQUENCE [LARGE SCALE GENOMIC DNA]</scope>
    <source>
        <strain evidence="3">cv. AG2017</strain>
        <tissue evidence="2">Leaf</tissue>
    </source>
</reference>
<evidence type="ECO:0000256" key="1">
    <source>
        <dbReference type="SAM" id="MobiDB-lite"/>
    </source>
</evidence>
<accession>A0A2I0K5G5</accession>
<name>A0A2I0K5G5_PUNGR</name>
<sequence>DAVGDEKIGLAITKRSPGVQKKRSSRHRAPVRKKKKKKQASKQAANQRERGQATAGKRE</sequence>
<organism evidence="2 3">
    <name type="scientific">Punica granatum</name>
    <name type="common">Pomegranate</name>
    <dbReference type="NCBI Taxonomy" id="22663"/>
    <lineage>
        <taxon>Eukaryota</taxon>
        <taxon>Viridiplantae</taxon>
        <taxon>Streptophyta</taxon>
        <taxon>Embryophyta</taxon>
        <taxon>Tracheophyta</taxon>
        <taxon>Spermatophyta</taxon>
        <taxon>Magnoliopsida</taxon>
        <taxon>eudicotyledons</taxon>
        <taxon>Gunneridae</taxon>
        <taxon>Pentapetalae</taxon>
        <taxon>rosids</taxon>
        <taxon>malvids</taxon>
        <taxon>Myrtales</taxon>
        <taxon>Lythraceae</taxon>
        <taxon>Punica</taxon>
    </lineage>
</organism>
<comment type="caution">
    <text evidence="2">The sequence shown here is derived from an EMBL/GenBank/DDBJ whole genome shotgun (WGS) entry which is preliminary data.</text>
</comment>
<dbReference type="Proteomes" id="UP000233551">
    <property type="component" value="Unassembled WGS sequence"/>
</dbReference>
<proteinExistence type="predicted"/>
<feature type="compositionally biased region" description="Basic and acidic residues" evidence="1">
    <location>
        <begin position="47"/>
        <end position="59"/>
    </location>
</feature>
<evidence type="ECO:0000313" key="2">
    <source>
        <dbReference type="EMBL" id="PKI63795.1"/>
    </source>
</evidence>
<feature type="region of interest" description="Disordered" evidence="1">
    <location>
        <begin position="1"/>
        <end position="59"/>
    </location>
</feature>
<protein>
    <submittedName>
        <fullName evidence="2">Uncharacterized protein</fullName>
    </submittedName>
</protein>
<dbReference type="EMBL" id="PGOL01000868">
    <property type="protein sequence ID" value="PKI63795.1"/>
    <property type="molecule type" value="Genomic_DNA"/>
</dbReference>
<feature type="non-terminal residue" evidence="2">
    <location>
        <position position="1"/>
    </location>
</feature>
<feature type="compositionally biased region" description="Basic residues" evidence="1">
    <location>
        <begin position="20"/>
        <end position="40"/>
    </location>
</feature>
<gene>
    <name evidence="2" type="ORF">CRG98_015779</name>
</gene>
<evidence type="ECO:0000313" key="3">
    <source>
        <dbReference type="Proteomes" id="UP000233551"/>
    </source>
</evidence>